<proteinExistence type="predicted"/>
<accession>A0ABU1LBG1</accession>
<sequence length="39" mass="4832">MKNMILFDMLYRMKIRWLYYSSTKLLFTLSLNVDPVSWL</sequence>
<comment type="caution">
    <text evidence="1">The sequence shown here is derived from an EMBL/GenBank/DDBJ whole genome shotgun (WGS) entry which is preliminary data.</text>
</comment>
<dbReference type="Proteomes" id="UP001184853">
    <property type="component" value="Unassembled WGS sequence"/>
</dbReference>
<protein>
    <submittedName>
        <fullName evidence="1">Uncharacterized protein</fullName>
    </submittedName>
</protein>
<evidence type="ECO:0000313" key="2">
    <source>
        <dbReference type="Proteomes" id="UP001184853"/>
    </source>
</evidence>
<gene>
    <name evidence="1" type="ORF">J2781_000982</name>
</gene>
<name>A0ABU1LBG1_9FLAO</name>
<keyword evidence="2" id="KW-1185">Reference proteome</keyword>
<evidence type="ECO:0000313" key="1">
    <source>
        <dbReference type="EMBL" id="MDR6404067.1"/>
    </source>
</evidence>
<reference evidence="1 2" key="1">
    <citation type="submission" date="2023-07" db="EMBL/GenBank/DDBJ databases">
        <title>Sorghum-associated microbial communities from plants grown in Nebraska, USA.</title>
        <authorList>
            <person name="Schachtman D."/>
        </authorList>
    </citation>
    <scope>NUCLEOTIDE SEQUENCE [LARGE SCALE GENOMIC DNA]</scope>
    <source>
        <strain evidence="1 2">DS1709</strain>
    </source>
</reference>
<organism evidence="1 2">
    <name type="scientific">Chryseobacterium geocarposphaerae</name>
    <dbReference type="NCBI Taxonomy" id="1416776"/>
    <lineage>
        <taxon>Bacteria</taxon>
        <taxon>Pseudomonadati</taxon>
        <taxon>Bacteroidota</taxon>
        <taxon>Flavobacteriia</taxon>
        <taxon>Flavobacteriales</taxon>
        <taxon>Weeksellaceae</taxon>
        <taxon>Chryseobacterium group</taxon>
        <taxon>Chryseobacterium</taxon>
    </lineage>
</organism>
<dbReference type="EMBL" id="JAVDQS010000002">
    <property type="protein sequence ID" value="MDR6404067.1"/>
    <property type="molecule type" value="Genomic_DNA"/>
</dbReference>